<reference evidence="2" key="1">
    <citation type="submission" date="2023-06" db="EMBL/GenBank/DDBJ databases">
        <authorList>
            <person name="Delattre M."/>
        </authorList>
    </citation>
    <scope>NUCLEOTIDE SEQUENCE</scope>
    <source>
        <strain evidence="2">AF72</strain>
    </source>
</reference>
<evidence type="ECO:0000256" key="1">
    <source>
        <dbReference type="SAM" id="MobiDB-lite"/>
    </source>
</evidence>
<sequence>MEFPMLGSMDKEDLATRRAGGKGKWHAADRSLRREAAVRAVITKTIHSSEEHPLGKRRMARLVSESSDGLAVEVPYSLNRKARWLSGSPESLLSCEQPDGAQVSVVEAVQARGSDMATAVHRLNADGTVGTARPNGYAAHPNTLRENAGKKRRNTRRSARNSKVGVGHRNEPNDLAESEGENEAAAEPGLRIDYTIQRTHINPRVAMKKQQKLYSRERRIMRRAGAFRVDPEDLMTSSEMEASIHDDTDTYKPSRDFRFCLADYMTAPVSNIEVVRRGSVEAPPVREAHLEDALKDVDEVLAKETLKSQPTFVDITTIANSANFFEAFELSTSQWKDFNFVEQVDGLKFGPRWLDADRRRVLIDATPLLKAEQSGRPLLYIVLERTRRNHIRAIINSLYAAPENYDKLKFQQLLEKSGPNGLADLIQASAAEVAKWVERAKPVRSTLPAARRHLHLGSANSRHLANAAHTIDEYSMAELLRKENELITDTFERLSSDEWSECDDEEFETVAAVRPCSVKCLSCECSDPAELFELDDAWQCRECLRHDVLHQIRSKNVPLHLTLVTAAGQSPYDVLPCLLPLPIVAFYTKIAATEILKDSGTAIGELTVCPGCMQTAHIDRPTDTTSCVCADCGILWCSACMAEPHWPLDCTQRAVWAEKFEKQYICESMRDQIDKHIRRITCECDTVIEVGDLTTSAECPECRLEFDPRTMTLCKPNFPYDSKARKDNLHGKPLPFYHKKIELIPPAQLIAKQFAEVCSWARGERLSEVKSAAFEKVMRKWDAKEVERAREARKTTLYLIEFGNAWLYLNRKEQSVRSALHNLQKNYEELCLDAERTRGSALARND</sequence>
<dbReference type="Proteomes" id="UP001177023">
    <property type="component" value="Unassembled WGS sequence"/>
</dbReference>
<feature type="region of interest" description="Disordered" evidence="1">
    <location>
        <begin position="1"/>
        <end position="28"/>
    </location>
</feature>
<comment type="caution">
    <text evidence="2">The sequence shown here is derived from an EMBL/GenBank/DDBJ whole genome shotgun (WGS) entry which is preliminary data.</text>
</comment>
<name>A0AA36D9F6_9BILA</name>
<dbReference type="EMBL" id="CATQJA010002664">
    <property type="protein sequence ID" value="CAJ0582521.1"/>
    <property type="molecule type" value="Genomic_DNA"/>
</dbReference>
<protein>
    <recommendedName>
        <fullName evidence="4">IBR domain-containing protein</fullName>
    </recommendedName>
</protein>
<feature type="region of interest" description="Disordered" evidence="1">
    <location>
        <begin position="127"/>
        <end position="190"/>
    </location>
</feature>
<dbReference type="PANTHER" id="PTHR31063">
    <property type="entry name" value="PROTEIN CBG08668"/>
    <property type="match status" value="1"/>
</dbReference>
<feature type="compositionally biased region" description="Acidic residues" evidence="1">
    <location>
        <begin position="174"/>
        <end position="184"/>
    </location>
</feature>
<dbReference type="AlphaFoldDB" id="A0AA36D9F6"/>
<evidence type="ECO:0000313" key="3">
    <source>
        <dbReference type="Proteomes" id="UP001177023"/>
    </source>
</evidence>
<feature type="non-terminal residue" evidence="2">
    <location>
        <position position="846"/>
    </location>
</feature>
<evidence type="ECO:0000313" key="2">
    <source>
        <dbReference type="EMBL" id="CAJ0582521.1"/>
    </source>
</evidence>
<evidence type="ECO:0008006" key="4">
    <source>
        <dbReference type="Google" id="ProtNLM"/>
    </source>
</evidence>
<dbReference type="PANTHER" id="PTHR31063:SF3">
    <property type="entry name" value="ENHANCER OF POLYCOMB-LIKE PROTEIN"/>
    <property type="match status" value="1"/>
</dbReference>
<gene>
    <name evidence="2" type="ORF">MSPICULIGERA_LOCUS20651</name>
</gene>
<accession>A0AA36D9F6</accession>
<organism evidence="2 3">
    <name type="scientific">Mesorhabditis spiculigera</name>
    <dbReference type="NCBI Taxonomy" id="96644"/>
    <lineage>
        <taxon>Eukaryota</taxon>
        <taxon>Metazoa</taxon>
        <taxon>Ecdysozoa</taxon>
        <taxon>Nematoda</taxon>
        <taxon>Chromadorea</taxon>
        <taxon>Rhabditida</taxon>
        <taxon>Rhabditina</taxon>
        <taxon>Rhabditomorpha</taxon>
        <taxon>Rhabditoidea</taxon>
        <taxon>Rhabditidae</taxon>
        <taxon>Mesorhabditinae</taxon>
        <taxon>Mesorhabditis</taxon>
    </lineage>
</organism>
<keyword evidence="3" id="KW-1185">Reference proteome</keyword>
<dbReference type="CDD" id="cd20335">
    <property type="entry name" value="BRcat_RBR"/>
    <property type="match status" value="1"/>
</dbReference>
<dbReference type="Gene3D" id="2.20.25.20">
    <property type="match status" value="1"/>
</dbReference>
<proteinExistence type="predicted"/>
<feature type="compositionally biased region" description="Basic residues" evidence="1">
    <location>
        <begin position="150"/>
        <end position="160"/>
    </location>
</feature>